<proteinExistence type="predicted"/>
<feature type="compositionally biased region" description="Low complexity" evidence="1">
    <location>
        <begin position="77"/>
        <end position="95"/>
    </location>
</feature>
<evidence type="ECO:0000313" key="3">
    <source>
        <dbReference type="Proteomes" id="UP000441389"/>
    </source>
</evidence>
<accession>A0A6I4IXE6</accession>
<evidence type="ECO:0000256" key="1">
    <source>
        <dbReference type="SAM" id="MobiDB-lite"/>
    </source>
</evidence>
<organism evidence="2 3">
    <name type="scientific">Sphingomonas horti</name>
    <dbReference type="NCBI Taxonomy" id="2682842"/>
    <lineage>
        <taxon>Bacteria</taxon>
        <taxon>Pseudomonadati</taxon>
        <taxon>Pseudomonadota</taxon>
        <taxon>Alphaproteobacteria</taxon>
        <taxon>Sphingomonadales</taxon>
        <taxon>Sphingomonadaceae</taxon>
        <taxon>Sphingomonas</taxon>
    </lineage>
</organism>
<feature type="region of interest" description="Disordered" evidence="1">
    <location>
        <begin position="73"/>
        <end position="95"/>
    </location>
</feature>
<dbReference type="Proteomes" id="UP000441389">
    <property type="component" value="Unassembled WGS sequence"/>
</dbReference>
<protein>
    <submittedName>
        <fullName evidence="2">Uncharacterized protein</fullName>
    </submittedName>
</protein>
<evidence type="ECO:0000313" key="2">
    <source>
        <dbReference type="EMBL" id="MVO76862.1"/>
    </source>
</evidence>
<name>A0A6I4IXE6_9SPHN</name>
<gene>
    <name evidence="2" type="ORF">GON01_02775</name>
</gene>
<reference evidence="2 3" key="1">
    <citation type="submission" date="2019-12" db="EMBL/GenBank/DDBJ databases">
        <authorList>
            <person name="Huq M.A."/>
        </authorList>
    </citation>
    <scope>NUCLEOTIDE SEQUENCE [LARGE SCALE GENOMIC DNA]</scope>
    <source>
        <strain evidence="2 3">MAH-20</strain>
    </source>
</reference>
<dbReference type="EMBL" id="WQMS01000002">
    <property type="protein sequence ID" value="MVO76862.1"/>
    <property type="molecule type" value="Genomic_DNA"/>
</dbReference>
<keyword evidence="3" id="KW-1185">Reference proteome</keyword>
<dbReference type="AlphaFoldDB" id="A0A6I4IXE6"/>
<comment type="caution">
    <text evidence="2">The sequence shown here is derived from an EMBL/GenBank/DDBJ whole genome shotgun (WGS) entry which is preliminary data.</text>
</comment>
<sequence length="316" mass="33804">MMNASANHKSPDLTGIDPLRWAEVTRRIEAIEAYLALPFPTADDRAAAARSVGLGAPQFMNLVRAWQVSRRPDAIASTGGRTRTPRGPRSGGLPPATRAAAEEAIAALPVNASHREAIRAVAKLCAQRRTRPPSDGMVAYIRMSLLNRIVGGAGPSHLVIGRAIVAMPVRIDDRLILPELLIAVDLRDGAVRAAALALGDGPSPSFREELGRLDMTGIELLVETVEDREISMAVVAEDRDLRTRFSTGRMLAKTLGSGIGPVDLIYSPRTKLTPERILRAGADEPLSPADAAIVLQAALAEHDRRRGAGEPVLLML</sequence>
<dbReference type="RefSeq" id="WP_181600244.1">
    <property type="nucleotide sequence ID" value="NZ_WQMS01000002.1"/>
</dbReference>